<proteinExistence type="predicted"/>
<evidence type="ECO:0000313" key="2">
    <source>
        <dbReference type="EMBL" id="KAJ4951762.1"/>
    </source>
</evidence>
<dbReference type="EMBL" id="JAMYWD010000012">
    <property type="protein sequence ID" value="KAJ4951762.1"/>
    <property type="molecule type" value="Genomic_DNA"/>
</dbReference>
<accession>A0A9Q0GTK2</accession>
<organism evidence="2 3">
    <name type="scientific">Protea cynaroides</name>
    <dbReference type="NCBI Taxonomy" id="273540"/>
    <lineage>
        <taxon>Eukaryota</taxon>
        <taxon>Viridiplantae</taxon>
        <taxon>Streptophyta</taxon>
        <taxon>Embryophyta</taxon>
        <taxon>Tracheophyta</taxon>
        <taxon>Spermatophyta</taxon>
        <taxon>Magnoliopsida</taxon>
        <taxon>Proteales</taxon>
        <taxon>Proteaceae</taxon>
        <taxon>Protea</taxon>
    </lineage>
</organism>
<evidence type="ECO:0000313" key="3">
    <source>
        <dbReference type="Proteomes" id="UP001141806"/>
    </source>
</evidence>
<dbReference type="Proteomes" id="UP001141806">
    <property type="component" value="Unassembled WGS sequence"/>
</dbReference>
<name>A0A9Q0GTK2_9MAGN</name>
<sequence>MISIDDETIQPKPNSSKYKVNDVPNPPANSKSSLTWLCKLLHYLFRERLVGRVEECAEQYTCAERVFSKGSEGLGGWGIKCFVKNGYSGTSSFGHGTFSAIMTFLDKDERVYYHSSLLKYRG</sequence>
<keyword evidence="3" id="KW-1185">Reference proteome</keyword>
<comment type="caution">
    <text evidence="2">The sequence shown here is derived from an EMBL/GenBank/DDBJ whole genome shotgun (WGS) entry which is preliminary data.</text>
</comment>
<gene>
    <name evidence="2" type="ORF">NE237_028594</name>
</gene>
<evidence type="ECO:0000256" key="1">
    <source>
        <dbReference type="SAM" id="MobiDB-lite"/>
    </source>
</evidence>
<reference evidence="2" key="1">
    <citation type="journal article" date="2023" name="Plant J.">
        <title>The genome of the king protea, Protea cynaroides.</title>
        <authorList>
            <person name="Chang J."/>
            <person name="Duong T.A."/>
            <person name="Schoeman C."/>
            <person name="Ma X."/>
            <person name="Roodt D."/>
            <person name="Barker N."/>
            <person name="Li Z."/>
            <person name="Van de Peer Y."/>
            <person name="Mizrachi E."/>
        </authorList>
    </citation>
    <scope>NUCLEOTIDE SEQUENCE</scope>
    <source>
        <tissue evidence="2">Young leaves</tissue>
    </source>
</reference>
<protein>
    <submittedName>
        <fullName evidence="2">Uncharacterized protein</fullName>
    </submittedName>
</protein>
<feature type="region of interest" description="Disordered" evidence="1">
    <location>
        <begin position="1"/>
        <end position="31"/>
    </location>
</feature>
<dbReference type="AlphaFoldDB" id="A0A9Q0GTK2"/>